<feature type="domain" description="NmrA-like" evidence="3">
    <location>
        <begin position="5"/>
        <end position="270"/>
    </location>
</feature>
<evidence type="ECO:0000256" key="2">
    <source>
        <dbReference type="ARBA" id="ARBA00022857"/>
    </source>
</evidence>
<accession>A0A9P4GCM7</accession>
<dbReference type="SUPFAM" id="SSF51735">
    <property type="entry name" value="NAD(P)-binding Rossmann-fold domains"/>
    <property type="match status" value="1"/>
</dbReference>
<dbReference type="Gene3D" id="3.40.50.720">
    <property type="entry name" value="NAD(P)-binding Rossmann-like Domain"/>
    <property type="match status" value="1"/>
</dbReference>
<name>A0A9P4GCM7_9PLEO</name>
<dbReference type="RefSeq" id="XP_040786001.1">
    <property type="nucleotide sequence ID" value="XM_040936119.1"/>
</dbReference>
<reference evidence="4" key="1">
    <citation type="submission" date="2020-01" db="EMBL/GenBank/DDBJ databases">
        <authorList>
            <consortium name="DOE Joint Genome Institute"/>
            <person name="Haridas S."/>
            <person name="Albert R."/>
            <person name="Binder M."/>
            <person name="Bloem J."/>
            <person name="Labutti K."/>
            <person name="Salamov A."/>
            <person name="Andreopoulos B."/>
            <person name="Baker S.E."/>
            <person name="Barry K."/>
            <person name="Bills G."/>
            <person name="Bluhm B.H."/>
            <person name="Cannon C."/>
            <person name="Castanera R."/>
            <person name="Culley D.E."/>
            <person name="Daum C."/>
            <person name="Ezra D."/>
            <person name="Gonzalez J.B."/>
            <person name="Henrissat B."/>
            <person name="Kuo A."/>
            <person name="Liang C."/>
            <person name="Lipzen A."/>
            <person name="Lutzoni F."/>
            <person name="Magnuson J."/>
            <person name="Mondo S."/>
            <person name="Nolan M."/>
            <person name="Ohm R."/>
            <person name="Pangilinan J."/>
            <person name="Park H.-J."/>
            <person name="Ramirez L."/>
            <person name="Alfaro M."/>
            <person name="Sun H."/>
            <person name="Tritt A."/>
            <person name="Yoshinaga Y."/>
            <person name="Zwiers L.-H."/>
            <person name="Turgeon B.G."/>
            <person name="Goodwin S.B."/>
            <person name="Spatafora J.W."/>
            <person name="Crous P.W."/>
            <person name="Grigoriev I.V."/>
        </authorList>
    </citation>
    <scope>NUCLEOTIDE SEQUENCE</scope>
    <source>
        <strain evidence="4">CBS 394.84</strain>
    </source>
</reference>
<dbReference type="PANTHER" id="PTHR42748:SF7">
    <property type="entry name" value="NMRA LIKE REDOX SENSOR 1-RELATED"/>
    <property type="match status" value="1"/>
</dbReference>
<organism evidence="4 5">
    <name type="scientific">Cucurbitaria berberidis CBS 394.84</name>
    <dbReference type="NCBI Taxonomy" id="1168544"/>
    <lineage>
        <taxon>Eukaryota</taxon>
        <taxon>Fungi</taxon>
        <taxon>Dikarya</taxon>
        <taxon>Ascomycota</taxon>
        <taxon>Pezizomycotina</taxon>
        <taxon>Dothideomycetes</taxon>
        <taxon>Pleosporomycetidae</taxon>
        <taxon>Pleosporales</taxon>
        <taxon>Pleosporineae</taxon>
        <taxon>Cucurbitariaceae</taxon>
        <taxon>Cucurbitaria</taxon>
    </lineage>
</organism>
<dbReference type="Pfam" id="PF05368">
    <property type="entry name" value="NmrA"/>
    <property type="match status" value="1"/>
</dbReference>
<dbReference type="GeneID" id="63853370"/>
<dbReference type="Proteomes" id="UP000800039">
    <property type="component" value="Unassembled WGS sequence"/>
</dbReference>
<dbReference type="GO" id="GO:0005634">
    <property type="term" value="C:nucleus"/>
    <property type="evidence" value="ECO:0007669"/>
    <property type="project" value="TreeGrafter"/>
</dbReference>
<evidence type="ECO:0000313" key="4">
    <source>
        <dbReference type="EMBL" id="KAF1843438.1"/>
    </source>
</evidence>
<dbReference type="Gene3D" id="3.90.25.10">
    <property type="entry name" value="UDP-galactose 4-epimerase, domain 1"/>
    <property type="match status" value="1"/>
</dbReference>
<dbReference type="EMBL" id="ML976617">
    <property type="protein sequence ID" value="KAF1843438.1"/>
    <property type="molecule type" value="Genomic_DNA"/>
</dbReference>
<keyword evidence="2" id="KW-0521">NADP</keyword>
<evidence type="ECO:0000256" key="1">
    <source>
        <dbReference type="ARBA" id="ARBA00006328"/>
    </source>
</evidence>
<evidence type="ECO:0000313" key="5">
    <source>
        <dbReference type="Proteomes" id="UP000800039"/>
    </source>
</evidence>
<dbReference type="AlphaFoldDB" id="A0A9P4GCM7"/>
<comment type="caution">
    <text evidence="4">The sequence shown here is derived from an EMBL/GenBank/DDBJ whole genome shotgun (WGS) entry which is preliminary data.</text>
</comment>
<proteinExistence type="inferred from homology"/>
<dbReference type="InterPro" id="IPR051164">
    <property type="entry name" value="NmrA-like_oxidored"/>
</dbReference>
<dbReference type="InterPro" id="IPR036291">
    <property type="entry name" value="NAD(P)-bd_dom_sf"/>
</dbReference>
<gene>
    <name evidence="4" type="ORF">K460DRAFT_396737</name>
</gene>
<keyword evidence="5" id="KW-1185">Reference proteome</keyword>
<dbReference type="OrthoDB" id="9997102at2759"/>
<dbReference type="InterPro" id="IPR008030">
    <property type="entry name" value="NmrA-like"/>
</dbReference>
<protein>
    <submittedName>
        <fullName evidence="4">NAD(P)-binding protein</fullName>
    </submittedName>
</protein>
<sequence>MTPRAVLITGATGKQGGSVIDAFLKTNAPFEILALTRDARSKSSQKLLQKSPNIKLVTGNLDAIEDIFIKAKEVTNAQIWGVFSVQALTNEENQGKSLVDASLKHGVRHFVYSSVDRGGANSDNDPTYIPHFITKYNIEKHLFAKAKGSNMSWTVLRPVGFMDNLVPGFLGKVSNTSWEMKLKKTQKLQVIAASDIGFFAADSFLKPESDQYRNKSISLAGDELTFDEFKNIFGQTTHETLPTTYWFLTTIVHWLVKEPRLGQMYNWFRDVGFGADIQSLKKVHPDLKDTKAWLETDSAWKSR</sequence>
<comment type="similarity">
    <text evidence="1">Belongs to the NmrA-type oxidoreductase family.</text>
</comment>
<evidence type="ECO:0000259" key="3">
    <source>
        <dbReference type="Pfam" id="PF05368"/>
    </source>
</evidence>
<dbReference type="PANTHER" id="PTHR42748">
    <property type="entry name" value="NITROGEN METABOLITE REPRESSION PROTEIN NMRA FAMILY MEMBER"/>
    <property type="match status" value="1"/>
</dbReference>